<dbReference type="GeneID" id="14915042"/>
<accession>L8GNR2</accession>
<reference evidence="1 2" key="1">
    <citation type="journal article" date="2013" name="Genome Biol.">
        <title>Genome of Acanthamoeba castellanii highlights extensive lateral gene transfer and early evolution of tyrosine kinase signaling.</title>
        <authorList>
            <person name="Clarke M."/>
            <person name="Lohan A.J."/>
            <person name="Liu B."/>
            <person name="Lagkouvardos I."/>
            <person name="Roy S."/>
            <person name="Zafar N."/>
            <person name="Bertelli C."/>
            <person name="Schilde C."/>
            <person name="Kianianmomeni A."/>
            <person name="Burglin T.R."/>
            <person name="Frech C."/>
            <person name="Turcotte B."/>
            <person name="Kopec K.O."/>
            <person name="Synnott J.M."/>
            <person name="Choo C."/>
            <person name="Paponov I."/>
            <person name="Finkler A."/>
            <person name="Soon Heng Tan C."/>
            <person name="Hutchins A.P."/>
            <person name="Weinmeier T."/>
            <person name="Rattei T."/>
            <person name="Chu J.S."/>
            <person name="Gimenez G."/>
            <person name="Irimia M."/>
            <person name="Rigden D.J."/>
            <person name="Fitzpatrick D.A."/>
            <person name="Lorenzo-Morales J."/>
            <person name="Bateman A."/>
            <person name="Chiu C.H."/>
            <person name="Tang P."/>
            <person name="Hegemann P."/>
            <person name="Fromm H."/>
            <person name="Raoult D."/>
            <person name="Greub G."/>
            <person name="Miranda-Saavedra D."/>
            <person name="Chen N."/>
            <person name="Nash P."/>
            <person name="Ginger M.L."/>
            <person name="Horn M."/>
            <person name="Schaap P."/>
            <person name="Caler L."/>
            <person name="Loftus B."/>
        </authorList>
    </citation>
    <scope>NUCLEOTIDE SEQUENCE [LARGE SCALE GENOMIC DNA]</scope>
    <source>
        <strain evidence="1 2">Neff</strain>
    </source>
</reference>
<evidence type="ECO:0000313" key="2">
    <source>
        <dbReference type="Proteomes" id="UP000011083"/>
    </source>
</evidence>
<protein>
    <submittedName>
        <fullName evidence="1">Uncharacterized protein</fullName>
    </submittedName>
</protein>
<dbReference type="EMBL" id="KB008052">
    <property type="protein sequence ID" value="ELR14539.1"/>
    <property type="molecule type" value="Genomic_DNA"/>
</dbReference>
<proteinExistence type="predicted"/>
<dbReference type="RefSeq" id="XP_004336552.1">
    <property type="nucleotide sequence ID" value="XM_004336504.1"/>
</dbReference>
<keyword evidence="2" id="KW-1185">Reference proteome</keyword>
<dbReference type="KEGG" id="acan:ACA1_193520"/>
<gene>
    <name evidence="1" type="ORF">ACA1_193520</name>
</gene>
<dbReference type="CDD" id="cd00027">
    <property type="entry name" value="BRCT"/>
    <property type="match status" value="1"/>
</dbReference>
<dbReference type="VEuPathDB" id="AmoebaDB:ACA1_193520"/>
<dbReference type="Proteomes" id="UP000011083">
    <property type="component" value="Unassembled WGS sequence"/>
</dbReference>
<dbReference type="AlphaFoldDB" id="L8GNR2"/>
<sequence length="336" mass="37809">MCLFVQSLLAKSLSNLFPLRLLGRLHLAFPYALLCQVCLEHPNKARMFTFPERTDGYYCSICSIISCPECLIRCHFCDVLLCANCGAKKWECEVPRTTEKEWEASRRPLPPEFDEVDLWTCMDCDPEMAFAWAYDAREEYEDELADDFWECARCGHTLEDDYYEGQVLREELERDQEKAFSTCAGCGDLVCERCVVECDECGRTLCPAEPQVSCLRCHNQNLCSDCLCVLNGKDVEEVCWSCYKDTQDCQKRLAAMVAFLDDSLPLGLRREVAAAIIRHGGRVVSCLGPGVTHLVRSSAQQQDATAAEHQPKSPAGGGWVVVPPSVVLSWCANLQR</sequence>
<name>L8GNR2_ACACF</name>
<organism evidence="1 2">
    <name type="scientific">Acanthamoeba castellanii (strain ATCC 30010 / Neff)</name>
    <dbReference type="NCBI Taxonomy" id="1257118"/>
    <lineage>
        <taxon>Eukaryota</taxon>
        <taxon>Amoebozoa</taxon>
        <taxon>Discosea</taxon>
        <taxon>Longamoebia</taxon>
        <taxon>Centramoebida</taxon>
        <taxon>Acanthamoebidae</taxon>
        <taxon>Acanthamoeba</taxon>
    </lineage>
</organism>
<evidence type="ECO:0000313" key="1">
    <source>
        <dbReference type="EMBL" id="ELR14539.1"/>
    </source>
</evidence>